<dbReference type="AlphaFoldDB" id="W9WHV2"/>
<sequence length="183" mass="20667">MKVVVEECNPEWAVQFQQIKEELEEILRGVNYLGIEHVGSTSVPGLVAKPVINLSIISSRADVQAAIDALTSKGGYVYEGEMGIPDRHAFRKLGAFPTRHLYVSVDRCQSIRNQLGVRDICRSDPAVRDAYGWTKLELVQREWRDVDQYCEAKNDILVWVLEKAGMSSEEREQVRQLTTTATS</sequence>
<keyword evidence="2" id="KW-1185">Reference proteome</keyword>
<proteinExistence type="predicted"/>
<evidence type="ECO:0008006" key="3">
    <source>
        <dbReference type="Google" id="ProtNLM"/>
    </source>
</evidence>
<name>W9WHV2_9EURO</name>
<dbReference type="HOGENOM" id="CLU_086407_2_0_1"/>
<comment type="caution">
    <text evidence="1">The sequence shown here is derived from an EMBL/GenBank/DDBJ whole genome shotgun (WGS) entry which is preliminary data.</text>
</comment>
<organism evidence="1 2">
    <name type="scientific">Cladophialophora psammophila CBS 110553</name>
    <dbReference type="NCBI Taxonomy" id="1182543"/>
    <lineage>
        <taxon>Eukaryota</taxon>
        <taxon>Fungi</taxon>
        <taxon>Dikarya</taxon>
        <taxon>Ascomycota</taxon>
        <taxon>Pezizomycotina</taxon>
        <taxon>Eurotiomycetes</taxon>
        <taxon>Chaetothyriomycetidae</taxon>
        <taxon>Chaetothyriales</taxon>
        <taxon>Herpotrichiellaceae</taxon>
        <taxon>Cladophialophora</taxon>
    </lineage>
</organism>
<evidence type="ECO:0000313" key="1">
    <source>
        <dbReference type="EMBL" id="EXJ67478.1"/>
    </source>
</evidence>
<dbReference type="Pfam" id="PF04229">
    <property type="entry name" value="GrpB"/>
    <property type="match status" value="1"/>
</dbReference>
<dbReference type="InterPro" id="IPR043519">
    <property type="entry name" value="NT_sf"/>
</dbReference>
<protein>
    <recommendedName>
        <fullName evidence="3">GrpB family protein</fullName>
    </recommendedName>
</protein>
<dbReference type="eggNOG" id="ENOG502SEGQ">
    <property type="taxonomic scope" value="Eukaryota"/>
</dbReference>
<gene>
    <name evidence="1" type="ORF">A1O5_09491</name>
</gene>
<dbReference type="SUPFAM" id="SSF81301">
    <property type="entry name" value="Nucleotidyltransferase"/>
    <property type="match status" value="1"/>
</dbReference>
<dbReference type="GeneID" id="19194187"/>
<dbReference type="InterPro" id="IPR007344">
    <property type="entry name" value="GrpB/CoaE"/>
</dbReference>
<dbReference type="PANTHER" id="PTHR34822:SF1">
    <property type="entry name" value="GRPB FAMILY PROTEIN"/>
    <property type="match status" value="1"/>
</dbReference>
<dbReference type="RefSeq" id="XP_007748260.1">
    <property type="nucleotide sequence ID" value="XM_007750070.1"/>
</dbReference>
<dbReference type="OrthoDB" id="630895at2759"/>
<accession>W9WHV2</accession>
<dbReference type="Proteomes" id="UP000019471">
    <property type="component" value="Unassembled WGS sequence"/>
</dbReference>
<dbReference type="EMBL" id="AMGX01000016">
    <property type="protein sequence ID" value="EXJ67478.1"/>
    <property type="molecule type" value="Genomic_DNA"/>
</dbReference>
<dbReference type="Gene3D" id="3.30.460.10">
    <property type="entry name" value="Beta Polymerase, domain 2"/>
    <property type="match status" value="1"/>
</dbReference>
<dbReference type="PANTHER" id="PTHR34822">
    <property type="entry name" value="GRPB DOMAIN PROTEIN (AFU_ORTHOLOGUE AFUA_1G01530)"/>
    <property type="match status" value="1"/>
</dbReference>
<evidence type="ECO:0000313" key="2">
    <source>
        <dbReference type="Proteomes" id="UP000019471"/>
    </source>
</evidence>
<reference evidence="1 2" key="1">
    <citation type="submission" date="2013-03" db="EMBL/GenBank/DDBJ databases">
        <title>The Genome Sequence of Cladophialophora psammophila CBS 110553.</title>
        <authorList>
            <consortium name="The Broad Institute Genomics Platform"/>
            <person name="Cuomo C."/>
            <person name="de Hoog S."/>
            <person name="Gorbushina A."/>
            <person name="Walker B."/>
            <person name="Young S.K."/>
            <person name="Zeng Q."/>
            <person name="Gargeya S."/>
            <person name="Fitzgerald M."/>
            <person name="Haas B."/>
            <person name="Abouelleil A."/>
            <person name="Allen A.W."/>
            <person name="Alvarado L."/>
            <person name="Arachchi H.M."/>
            <person name="Berlin A.M."/>
            <person name="Chapman S.B."/>
            <person name="Gainer-Dewar J."/>
            <person name="Goldberg J."/>
            <person name="Griggs A."/>
            <person name="Gujja S."/>
            <person name="Hansen M."/>
            <person name="Howarth C."/>
            <person name="Imamovic A."/>
            <person name="Ireland A."/>
            <person name="Larimer J."/>
            <person name="McCowan C."/>
            <person name="Murphy C."/>
            <person name="Pearson M."/>
            <person name="Poon T.W."/>
            <person name="Priest M."/>
            <person name="Roberts A."/>
            <person name="Saif S."/>
            <person name="Shea T."/>
            <person name="Sisk P."/>
            <person name="Sykes S."/>
            <person name="Wortman J."/>
            <person name="Nusbaum C."/>
            <person name="Birren B."/>
        </authorList>
    </citation>
    <scope>NUCLEOTIDE SEQUENCE [LARGE SCALE GENOMIC DNA]</scope>
    <source>
        <strain evidence="1 2">CBS 110553</strain>
    </source>
</reference>